<dbReference type="InterPro" id="IPR003173">
    <property type="entry name" value="PC4_C"/>
</dbReference>
<dbReference type="Proteomes" id="UP000824130">
    <property type="component" value="Unassembled WGS sequence"/>
</dbReference>
<feature type="domain" description="Transcriptional coactivator p15 (PC4) C-terminal" evidence="2">
    <location>
        <begin position="27"/>
        <end position="67"/>
    </location>
</feature>
<reference evidence="3" key="2">
    <citation type="journal article" date="2021" name="PeerJ">
        <title>Extensive microbial diversity within the chicken gut microbiome revealed by metagenomics and culture.</title>
        <authorList>
            <person name="Gilroy R."/>
            <person name="Ravi A."/>
            <person name="Getino M."/>
            <person name="Pursley I."/>
            <person name="Horton D.L."/>
            <person name="Alikhan N.F."/>
            <person name="Baker D."/>
            <person name="Gharbi K."/>
            <person name="Hall N."/>
            <person name="Watson M."/>
            <person name="Adriaenssens E.M."/>
            <person name="Foster-Nyarko E."/>
            <person name="Jarju S."/>
            <person name="Secka A."/>
            <person name="Antonio M."/>
            <person name="Oren A."/>
            <person name="Chaudhuri R.R."/>
            <person name="La Ragione R."/>
            <person name="Hildebrand F."/>
            <person name="Pallen M.J."/>
        </authorList>
    </citation>
    <scope>NUCLEOTIDE SEQUENCE</scope>
    <source>
        <strain evidence="3">ChiSjej4B22-8349</strain>
    </source>
</reference>
<dbReference type="EMBL" id="DVOB01000094">
    <property type="protein sequence ID" value="HIU95908.1"/>
    <property type="molecule type" value="Genomic_DNA"/>
</dbReference>
<name>A0A9D1N697_9FIRM</name>
<evidence type="ECO:0000313" key="3">
    <source>
        <dbReference type="EMBL" id="HIU95908.1"/>
    </source>
</evidence>
<dbReference type="GO" id="GO:0006355">
    <property type="term" value="P:regulation of DNA-templated transcription"/>
    <property type="evidence" value="ECO:0007669"/>
    <property type="project" value="InterPro"/>
</dbReference>
<comment type="caution">
    <text evidence="3">The sequence shown here is derived from an EMBL/GenBank/DDBJ whole genome shotgun (WGS) entry which is preliminary data.</text>
</comment>
<dbReference type="AlphaFoldDB" id="A0A9D1N697"/>
<evidence type="ECO:0000256" key="1">
    <source>
        <dbReference type="SAM" id="MobiDB-lite"/>
    </source>
</evidence>
<reference evidence="3" key="1">
    <citation type="submission" date="2020-10" db="EMBL/GenBank/DDBJ databases">
        <authorList>
            <person name="Gilroy R."/>
        </authorList>
    </citation>
    <scope>NUCLEOTIDE SEQUENCE</scope>
    <source>
        <strain evidence="3">ChiSjej4B22-8349</strain>
    </source>
</reference>
<dbReference type="GO" id="GO:0003677">
    <property type="term" value="F:DNA binding"/>
    <property type="evidence" value="ECO:0007669"/>
    <property type="project" value="InterPro"/>
</dbReference>
<feature type="compositionally biased region" description="Basic and acidic residues" evidence="1">
    <location>
        <begin position="81"/>
        <end position="92"/>
    </location>
</feature>
<accession>A0A9D1N697</accession>
<gene>
    <name evidence="3" type="ORF">IAD25_04265</name>
</gene>
<protein>
    <recommendedName>
        <fullName evidence="2">Transcriptional coactivator p15 (PC4) C-terminal domain-containing protein</fullName>
    </recommendedName>
</protein>
<feature type="region of interest" description="Disordered" evidence="1">
    <location>
        <begin position="80"/>
        <end position="113"/>
    </location>
</feature>
<proteinExistence type="predicted"/>
<dbReference type="Pfam" id="PF02229">
    <property type="entry name" value="PC4"/>
    <property type="match status" value="1"/>
</dbReference>
<evidence type="ECO:0000259" key="2">
    <source>
        <dbReference type="Pfam" id="PF02229"/>
    </source>
</evidence>
<organism evidence="3 4">
    <name type="scientific">Candidatus Allocopromorpha excrementipullorum</name>
    <dbReference type="NCBI Taxonomy" id="2840743"/>
    <lineage>
        <taxon>Bacteria</taxon>
        <taxon>Bacillati</taxon>
        <taxon>Bacillota</taxon>
        <taxon>Clostridia</taxon>
        <taxon>Eubacteriales</taxon>
        <taxon>Eubacteriaceae</taxon>
        <taxon>Eubacteriaceae incertae sedis</taxon>
        <taxon>Candidatus Allocopromorpha</taxon>
    </lineage>
</organism>
<evidence type="ECO:0000313" key="4">
    <source>
        <dbReference type="Proteomes" id="UP000824130"/>
    </source>
</evidence>
<sequence>MNGNDTGREISFDIVEEIGVLTTYTTGWSKELNLVSWNGGAPKYDIRDWSPDHLRMSRGVTLHEKEMRFILDVMRNRNRRQSYDSRRERETGQWEADEDKALEAGIEAEEKVV</sequence>
<dbReference type="Gene3D" id="2.30.31.70">
    <property type="match status" value="1"/>
</dbReference>